<organism evidence="5 6">
    <name type="scientific">Limnospira platensis NIES-46</name>
    <dbReference type="NCBI Taxonomy" id="1236695"/>
    <lineage>
        <taxon>Bacteria</taxon>
        <taxon>Bacillati</taxon>
        <taxon>Cyanobacteriota</taxon>
        <taxon>Cyanophyceae</taxon>
        <taxon>Oscillatoriophycideae</taxon>
        <taxon>Oscillatoriales</taxon>
        <taxon>Sirenicapillariaceae</taxon>
        <taxon>Limnospira</taxon>
    </lineage>
</organism>
<dbReference type="Gene3D" id="1.10.760.10">
    <property type="entry name" value="Cytochrome c-like domain"/>
    <property type="match status" value="2"/>
</dbReference>
<name>A0A5M3TG32_LIMPL</name>
<evidence type="ECO:0000313" key="6">
    <source>
        <dbReference type="Proteomes" id="UP000326169"/>
    </source>
</evidence>
<reference evidence="5 6" key="1">
    <citation type="journal article" date="2019" name="J Genomics">
        <title>The Draft Genome of a Hydrogen-producing Cyanobacterium, Arthrospira platensis NIES-46.</title>
        <authorList>
            <person name="Suzuki S."/>
            <person name="Yamaguchi H."/>
            <person name="Kawachi M."/>
        </authorList>
    </citation>
    <scope>NUCLEOTIDE SEQUENCE [LARGE SCALE GENOMIC DNA]</scope>
    <source>
        <strain evidence="5 6">NIES-46</strain>
    </source>
</reference>
<dbReference type="Proteomes" id="UP000326169">
    <property type="component" value="Unassembled WGS sequence"/>
</dbReference>
<comment type="subcellular location">
    <subcellularLocation>
        <location evidence="1">Cell envelope</location>
    </subcellularLocation>
</comment>
<dbReference type="SUPFAM" id="SSF46626">
    <property type="entry name" value="Cytochrome c"/>
    <property type="match status" value="2"/>
</dbReference>
<keyword evidence="3" id="KW-0560">Oxidoreductase</keyword>
<comment type="caution">
    <text evidence="5">The sequence shown here is derived from an EMBL/GenBank/DDBJ whole genome shotgun (WGS) entry which is preliminary data.</text>
</comment>
<proteinExistence type="predicted"/>
<dbReference type="GO" id="GO:0004601">
    <property type="term" value="F:peroxidase activity"/>
    <property type="evidence" value="ECO:0007669"/>
    <property type="project" value="UniProtKB-KW"/>
</dbReference>
<evidence type="ECO:0000256" key="2">
    <source>
        <dbReference type="ARBA" id="ARBA00022729"/>
    </source>
</evidence>
<accession>A0A5M3TG32</accession>
<keyword evidence="2" id="KW-0732">Signal</keyword>
<evidence type="ECO:0000256" key="1">
    <source>
        <dbReference type="ARBA" id="ARBA00004196"/>
    </source>
</evidence>
<dbReference type="InterPro" id="IPR051395">
    <property type="entry name" value="Cytochrome_c_Peroxidase/MauG"/>
</dbReference>
<protein>
    <submittedName>
        <fullName evidence="5">Di-heme cytochrome c peroxidase</fullName>
    </submittedName>
</protein>
<feature type="domain" description="Di-haem cytochrome c peroxidase" evidence="4">
    <location>
        <begin position="76"/>
        <end position="270"/>
    </location>
</feature>
<dbReference type="InterPro" id="IPR004852">
    <property type="entry name" value="Di-haem_cyt_c_peroxidsae"/>
</dbReference>
<evidence type="ECO:0000256" key="3">
    <source>
        <dbReference type="ARBA" id="ARBA00023002"/>
    </source>
</evidence>
<dbReference type="InterPro" id="IPR036909">
    <property type="entry name" value="Cyt_c-like_dom_sf"/>
</dbReference>
<evidence type="ECO:0000259" key="4">
    <source>
        <dbReference type="Pfam" id="PF03150"/>
    </source>
</evidence>
<evidence type="ECO:0000313" key="5">
    <source>
        <dbReference type="EMBL" id="GCE96569.1"/>
    </source>
</evidence>
<gene>
    <name evidence="5" type="ORF">NIES46_46410</name>
</gene>
<dbReference type="Pfam" id="PF03150">
    <property type="entry name" value="CCP_MauG"/>
    <property type="match status" value="1"/>
</dbReference>
<dbReference type="EMBL" id="BIMW01000199">
    <property type="protein sequence ID" value="GCE96569.1"/>
    <property type="molecule type" value="Genomic_DNA"/>
</dbReference>
<dbReference type="PANTHER" id="PTHR30600">
    <property type="entry name" value="CYTOCHROME C PEROXIDASE-RELATED"/>
    <property type="match status" value="1"/>
</dbReference>
<keyword evidence="6" id="KW-1185">Reference proteome</keyword>
<dbReference type="PANTHER" id="PTHR30600:SF10">
    <property type="entry name" value="BLL6722 PROTEIN"/>
    <property type="match status" value="1"/>
</dbReference>
<sequence length="439" mass="48847">MFVKFILSLVIIFGVIFSVEQPVLSANDPEHTYLDMQLRQLINSIAPNNSGYQYFILPDSENLSAIPFDPQNELTKEKIYLGQMLFHETALSINPINSKHWQEASCASCHFAEAGFRSNLPQALGTGGIGAGKLRHPDPDAFPAEIDKQNILAPSVLNSAYQKAMLWNGRAGSTGVNGKEKLIQSFDINRFKLDGLETQAISAMNVHKLGTAAIALIPEYQKLFASAFPDRPYVGSEVEDLKRAGLAIAAYERTLLSNEAPFQKWLKGNKMAMSKNQIRGAITFFSSSCVHCHTGSNLARDEFYAVGFDDHPKDWTGLNLGRGTATQRAKDDFKFKVPPLYNLIDSSPYGHGASLTTVRQIVEYFNNAKPQKMEAKYSGNLSIFFKPLNLTNKQVDDLTYFVETGLRDPNLIRYVPSKIPSSLCFPNNDDLSRKQLNCD</sequence>
<keyword evidence="5" id="KW-0575">Peroxidase</keyword>